<dbReference type="SUPFAM" id="SSF46955">
    <property type="entry name" value="Putative DNA-binding domain"/>
    <property type="match status" value="1"/>
</dbReference>
<keyword evidence="4" id="KW-0804">Transcription</keyword>
<evidence type="ECO:0000313" key="6">
    <source>
        <dbReference type="EMBL" id="CDS84276.1"/>
    </source>
</evidence>
<evidence type="ECO:0000313" key="7">
    <source>
        <dbReference type="EMBL" id="CDS87625.1"/>
    </source>
</evidence>
<dbReference type="InterPro" id="IPR009061">
    <property type="entry name" value="DNA-bd_dom_put_sf"/>
</dbReference>
<accession>A0A069A7Z1</accession>
<dbReference type="EMBL" id="LK932360">
    <property type="protein sequence ID" value="CDS84276.1"/>
    <property type="molecule type" value="Genomic_DNA"/>
</dbReference>
<dbReference type="InterPro" id="IPR000551">
    <property type="entry name" value="MerR-type_HTH_dom"/>
</dbReference>
<dbReference type="GO" id="GO:0003700">
    <property type="term" value="F:DNA-binding transcription factor activity"/>
    <property type="evidence" value="ECO:0007669"/>
    <property type="project" value="InterPro"/>
</dbReference>
<dbReference type="CDD" id="cd01106">
    <property type="entry name" value="HTH_TipAL-Mta"/>
    <property type="match status" value="1"/>
</dbReference>
<protein>
    <submittedName>
        <fullName evidence="6">Transcriptional regulator, MerR family</fullName>
    </submittedName>
</protein>
<evidence type="ECO:0000256" key="1">
    <source>
        <dbReference type="ARBA" id="ARBA00023015"/>
    </source>
</evidence>
<evidence type="ECO:0000256" key="2">
    <source>
        <dbReference type="ARBA" id="ARBA00023125"/>
    </source>
</evidence>
<keyword evidence="2" id="KW-0238">DNA-binding</keyword>
<dbReference type="RefSeq" id="WP_021366693.1">
    <property type="nucleotide sequence ID" value="NZ_BBYB01000071.1"/>
</dbReference>
<dbReference type="AlphaFoldDB" id="A0A069A7Z1"/>
<dbReference type="InterPro" id="IPR047057">
    <property type="entry name" value="MerR_fam"/>
</dbReference>
<sequence length="387" mass="45811">MRTVKQVSDLTGISVRALHYYDEIGLLKPNKITDAGYRLYDDESIKTLQQILFFKEIDIPLREVKEIMSSQYFDKVEALKNQKKLLILKRKRLDELIELINQTLRGEGNIDFKEFDMSEYFNVLEEFKREHRNKVIKIYGSVEKYNEYIERVKSNEEKIAKMAIKQYGTIEKFAQAIKTNFSSDILNLGEKFDRYKNDCLKEKHPKLKELYRKLVEDLSRNPSSTDLQEIAKAITDISKKDYEIFSMDTGDDNWYYMVQNYLVNPTWIEEVDKKYGSGAGKFIGQVLKTYLRDRKPKINTLYEKLVEDLSRDCSSREVQSIVEEIDNEMKRSNEFYKIDNGERYFDYMSELYLQDSNYIKVTDKNYGDGASKFIGEAFKIYFDNNNC</sequence>
<dbReference type="EMBL" id="LK932516">
    <property type="protein sequence ID" value="CDS87625.1"/>
    <property type="molecule type" value="Genomic_DNA"/>
</dbReference>
<dbReference type="InterPro" id="IPR036244">
    <property type="entry name" value="TipA-like_antibiotic-bd"/>
</dbReference>
<evidence type="ECO:0000256" key="3">
    <source>
        <dbReference type="ARBA" id="ARBA00023159"/>
    </source>
</evidence>
<evidence type="ECO:0000313" key="8">
    <source>
        <dbReference type="EMBL" id="CDT41482.1"/>
    </source>
</evidence>
<dbReference type="PANTHER" id="PTHR30204:SF90">
    <property type="entry name" value="HTH-TYPE TRANSCRIPTIONAL ACTIVATOR MTA"/>
    <property type="match status" value="1"/>
</dbReference>
<dbReference type="Pfam" id="PF07739">
    <property type="entry name" value="TipAS"/>
    <property type="match status" value="2"/>
</dbReference>
<dbReference type="InterPro" id="IPR012925">
    <property type="entry name" value="TipAS_dom"/>
</dbReference>
<dbReference type="PROSITE" id="PS50937">
    <property type="entry name" value="HTH_MERR_2"/>
    <property type="match status" value="1"/>
</dbReference>
<name>A0A069A7Z1_CLODI</name>
<keyword evidence="1" id="KW-0805">Transcription regulation</keyword>
<dbReference type="PATRIC" id="fig|1496.1373.peg.2147"/>
<dbReference type="EMBL" id="LK933149">
    <property type="protein sequence ID" value="CDT41482.1"/>
    <property type="molecule type" value="Genomic_DNA"/>
</dbReference>
<dbReference type="Pfam" id="PF13411">
    <property type="entry name" value="MerR_1"/>
    <property type="match status" value="1"/>
</dbReference>
<dbReference type="SMART" id="SM00422">
    <property type="entry name" value="HTH_MERR"/>
    <property type="match status" value="1"/>
</dbReference>
<dbReference type="SUPFAM" id="SSF89082">
    <property type="entry name" value="Antibiotic binding domain of TipA-like multidrug resistance regulators"/>
    <property type="match status" value="1"/>
</dbReference>
<dbReference type="GO" id="GO:0003677">
    <property type="term" value="F:DNA binding"/>
    <property type="evidence" value="ECO:0007669"/>
    <property type="project" value="UniProtKB-KW"/>
</dbReference>
<evidence type="ECO:0000259" key="5">
    <source>
        <dbReference type="PROSITE" id="PS50937"/>
    </source>
</evidence>
<organism evidence="6">
    <name type="scientific">Clostridioides difficile</name>
    <name type="common">Peptoclostridium difficile</name>
    <dbReference type="NCBI Taxonomy" id="1496"/>
    <lineage>
        <taxon>Bacteria</taxon>
        <taxon>Bacillati</taxon>
        <taxon>Bacillota</taxon>
        <taxon>Clostridia</taxon>
        <taxon>Peptostreptococcales</taxon>
        <taxon>Peptostreptococcaceae</taxon>
        <taxon>Clostridioides</taxon>
    </lineage>
</organism>
<reference evidence="6" key="1">
    <citation type="submission" date="2014-07" db="EMBL/GenBank/DDBJ databases">
        <authorList>
            <person name="Monot Marc"/>
        </authorList>
    </citation>
    <scope>NUCLEOTIDE SEQUENCE</scope>
    <source>
        <strain evidence="8">7032989</strain>
        <strain evidence="6">7032994</strain>
    </source>
</reference>
<evidence type="ECO:0000256" key="4">
    <source>
        <dbReference type="ARBA" id="ARBA00023163"/>
    </source>
</evidence>
<dbReference type="PANTHER" id="PTHR30204">
    <property type="entry name" value="REDOX-CYCLING DRUG-SENSING TRANSCRIPTIONAL ACTIVATOR SOXR"/>
    <property type="match status" value="1"/>
</dbReference>
<feature type="domain" description="HTH merR-type" evidence="5">
    <location>
        <begin position="1"/>
        <end position="70"/>
    </location>
</feature>
<dbReference type="Gene3D" id="1.10.1660.10">
    <property type="match status" value="1"/>
</dbReference>
<gene>
    <name evidence="8" type="ORF">BN1095_470029</name>
    <name evidence="7" type="ORF">BN1096_620134</name>
    <name evidence="6" type="ORF">BN1097_250136</name>
</gene>
<keyword evidence="3" id="KW-0010">Activator</keyword>
<proteinExistence type="predicted"/>